<name>A0A8N1SAR4_9HYME</name>
<reference evidence="2" key="1">
    <citation type="submission" date="2025-08" db="UniProtKB">
        <authorList>
            <consortium name="RefSeq"/>
        </authorList>
    </citation>
    <scope>IDENTIFICATION</scope>
</reference>
<dbReference type="Proteomes" id="UP000504615">
    <property type="component" value="Unplaced"/>
</dbReference>
<evidence type="ECO:0000313" key="1">
    <source>
        <dbReference type="Proteomes" id="UP000504615"/>
    </source>
</evidence>
<evidence type="ECO:0000313" key="2">
    <source>
        <dbReference type="RefSeq" id="XP_025075915.1"/>
    </source>
</evidence>
<organism evidence="1 2">
    <name type="scientific">Pogonomyrmex barbatus</name>
    <name type="common">red harvester ant</name>
    <dbReference type="NCBI Taxonomy" id="144034"/>
    <lineage>
        <taxon>Eukaryota</taxon>
        <taxon>Metazoa</taxon>
        <taxon>Ecdysozoa</taxon>
        <taxon>Arthropoda</taxon>
        <taxon>Hexapoda</taxon>
        <taxon>Insecta</taxon>
        <taxon>Pterygota</taxon>
        <taxon>Neoptera</taxon>
        <taxon>Endopterygota</taxon>
        <taxon>Hymenoptera</taxon>
        <taxon>Apocrita</taxon>
        <taxon>Aculeata</taxon>
        <taxon>Formicoidea</taxon>
        <taxon>Formicidae</taxon>
        <taxon>Myrmicinae</taxon>
        <taxon>Pogonomyrmex</taxon>
    </lineage>
</organism>
<dbReference type="AlphaFoldDB" id="A0A8N1SAR4"/>
<dbReference type="GeneID" id="105434265"/>
<proteinExistence type="predicted"/>
<dbReference type="RefSeq" id="XP_025075915.1">
    <property type="nucleotide sequence ID" value="XM_025220130.1"/>
</dbReference>
<sequence length="103" mass="11959">MNVETYIPADSCATQDTRTSNSYRNRTEKNEWCATEDFKMSIRSSNFHAKVSLPPNKSLTQMVAFEDTDEDNYFEIIKYFTYIGGFTLKEVISIALRKESQIH</sequence>
<keyword evidence="1" id="KW-1185">Reference proteome</keyword>
<gene>
    <name evidence="2" type="primary">LOC105434265</name>
</gene>
<accession>A0A8N1SAR4</accession>
<protein>
    <submittedName>
        <fullName evidence="2">Uncharacterized protein LOC105434265 isoform X2</fullName>
    </submittedName>
</protein>